<gene>
    <name evidence="5" type="primary">rapA_1</name>
    <name evidence="5" type="ORF">AW08_02878</name>
</gene>
<evidence type="ECO:0000313" key="5">
    <source>
        <dbReference type="EMBL" id="EXI65853.1"/>
    </source>
</evidence>
<evidence type="ECO:0000259" key="3">
    <source>
        <dbReference type="PROSITE" id="PS51192"/>
    </source>
</evidence>
<protein>
    <submittedName>
        <fullName evidence="5">RNA polymerase-associated protein RapA</fullName>
        <ecNumber evidence="5">3.6.4.-</ecNumber>
    </submittedName>
</protein>
<proteinExistence type="predicted"/>
<dbReference type="InterPro" id="IPR038718">
    <property type="entry name" value="SNF2-like_sf"/>
</dbReference>
<dbReference type="InterPro" id="IPR027417">
    <property type="entry name" value="P-loop_NTPase"/>
</dbReference>
<name>A0A011M835_9PROT</name>
<dbReference type="InterPro" id="IPR001650">
    <property type="entry name" value="Helicase_C-like"/>
</dbReference>
<evidence type="ECO:0000259" key="2">
    <source>
        <dbReference type="PROSITE" id="PS50943"/>
    </source>
</evidence>
<dbReference type="Pfam" id="PF01381">
    <property type="entry name" value="HTH_3"/>
    <property type="match status" value="1"/>
</dbReference>
<dbReference type="InterPro" id="IPR014001">
    <property type="entry name" value="Helicase_ATP-bd"/>
</dbReference>
<dbReference type="GO" id="GO:0004386">
    <property type="term" value="F:helicase activity"/>
    <property type="evidence" value="ECO:0007669"/>
    <property type="project" value="UniProtKB-KW"/>
</dbReference>
<dbReference type="PANTHER" id="PTHR45766:SF6">
    <property type="entry name" value="SWI_SNF-RELATED MATRIX-ASSOCIATED ACTIN-DEPENDENT REGULATOR OF CHROMATIN SUBFAMILY A-LIKE PROTEIN 1"/>
    <property type="match status" value="1"/>
</dbReference>
<dbReference type="SMART" id="SM00530">
    <property type="entry name" value="HTH_XRE"/>
    <property type="match status" value="1"/>
</dbReference>
<dbReference type="PROSITE" id="PS51194">
    <property type="entry name" value="HELICASE_CTER"/>
    <property type="match status" value="1"/>
</dbReference>
<dbReference type="Pfam" id="PF00271">
    <property type="entry name" value="Helicase_C"/>
    <property type="match status" value="1"/>
</dbReference>
<dbReference type="EC" id="3.6.4.-" evidence="5"/>
<dbReference type="CDD" id="cd18793">
    <property type="entry name" value="SF2_C_SNF"/>
    <property type="match status" value="1"/>
</dbReference>
<keyword evidence="1 5" id="KW-0378">Hydrolase</keyword>
<dbReference type="InterPro" id="IPR024975">
    <property type="entry name" value="NOV_C"/>
</dbReference>
<dbReference type="Proteomes" id="UP000020218">
    <property type="component" value="Unassembled WGS sequence"/>
</dbReference>
<dbReference type="PROSITE" id="PS50943">
    <property type="entry name" value="HTH_CROC1"/>
    <property type="match status" value="1"/>
</dbReference>
<dbReference type="SUPFAM" id="SSF52540">
    <property type="entry name" value="P-loop containing nucleoside triphosphate hydrolases"/>
    <property type="match status" value="2"/>
</dbReference>
<keyword evidence="6" id="KW-1185">Reference proteome</keyword>
<dbReference type="Pfam" id="PF00176">
    <property type="entry name" value="SNF2-rel_dom"/>
    <property type="match status" value="1"/>
</dbReference>
<evidence type="ECO:0000256" key="1">
    <source>
        <dbReference type="ARBA" id="ARBA00022801"/>
    </source>
</evidence>
<dbReference type="InterPro" id="IPR000330">
    <property type="entry name" value="SNF2_N"/>
</dbReference>
<dbReference type="STRING" id="1454001.AW08_02878"/>
<accession>A0A011M835</accession>
<evidence type="ECO:0000313" key="6">
    <source>
        <dbReference type="Proteomes" id="UP000020218"/>
    </source>
</evidence>
<dbReference type="Gene3D" id="3.40.50.300">
    <property type="entry name" value="P-loop containing nucleotide triphosphate hydrolases"/>
    <property type="match status" value="1"/>
</dbReference>
<dbReference type="PROSITE" id="PS51192">
    <property type="entry name" value="HELICASE_ATP_BIND_1"/>
    <property type="match status" value="1"/>
</dbReference>
<dbReference type="Gene3D" id="1.10.260.40">
    <property type="entry name" value="lambda repressor-like DNA-binding domains"/>
    <property type="match status" value="1"/>
</dbReference>
<dbReference type="InterPro" id="IPR049730">
    <property type="entry name" value="SNF2/RAD54-like_C"/>
</dbReference>
<dbReference type="SMART" id="SM00487">
    <property type="entry name" value="DEXDc"/>
    <property type="match status" value="1"/>
</dbReference>
<dbReference type="SUPFAM" id="SSF47413">
    <property type="entry name" value="lambda repressor-like DNA-binding domains"/>
    <property type="match status" value="1"/>
</dbReference>
<organism evidence="5 6">
    <name type="scientific">Candidatus Accumulibacter adjunctus</name>
    <dbReference type="NCBI Taxonomy" id="1454001"/>
    <lineage>
        <taxon>Bacteria</taxon>
        <taxon>Pseudomonadati</taxon>
        <taxon>Pseudomonadota</taxon>
        <taxon>Betaproteobacteria</taxon>
        <taxon>Candidatus Accumulibacter</taxon>
    </lineage>
</organism>
<dbReference type="CDD" id="cd00093">
    <property type="entry name" value="HTH_XRE"/>
    <property type="match status" value="1"/>
</dbReference>
<dbReference type="PANTHER" id="PTHR45766">
    <property type="entry name" value="DNA ANNEALING HELICASE AND ENDONUCLEASE ZRANB3 FAMILY MEMBER"/>
    <property type="match status" value="1"/>
</dbReference>
<sequence>MEATEIRTLRERLGLTQAAMAAQLGVNFVTLSRWELGRSRPSALALGRLRELDRAESTSRSAPVASVAVEAEERAGQKLDFLGDPNQLRTLVEGERLSYGHLFNPAFATEISQVDPLPHQRIAVYERMLPQPRLRFGLFDDAGAGKTIMTGLYIRESLSRRRLRRVLVVVPAGLVGNWYREMRTLFQLSFRIVTGSDARRGNPFTGADSDLVIVSVDSLRGQALFGCLSGATVSPYELVVFDEAHKLSANRDPDGTFRPTDRHRLAEALAGVRDVPDEWRLGWSAHHLLLLTATPHMGKPFPYYCLWRLLEPEIFSTETAFASFAADDRKKYFARRVKEEMVDLRGAPLYPLRVCDTHSYELSQGPLSEQELYDRTTAYIRHFYNQARLLNRSAARFAMTIFQRRLASSTWALLRSLRNRLDKLETLIDDIQSGRIPEEQLREQQRRLDRQVRDTLIDATADEEGAEGGIEEHEKDEAQALAAFVATNLAELVAEREKLRELVGLAEAVYARGLESKFEKLREFLRSPEFEHEKVIIYTEHRDTLDFLLRRLEAMGHAGQVACIHGGLDFAARDTQVDLFRRPHGAKSGPDGSGARFFVGTDAAAEGINLQFCWVLVNYDVPWNPARLEQRMGRIHRYGQKKDRVAILNLVAGKTREGRVVQTLLNKMEAIRKELGSDKVFDVIGRIFEGLSLNDYIQRAIVSEDAAEREALDLAGHLTVEQIRAIAAREEAIFGRGGEVVTDLPKLQEAMHIEEMRRLLPGYVRRYLEHAAPTIDVDLVGDLDSAFFLRARKKGALDSVIPLLESYRESARARLTVYRPADSRDAVFLHPGEPVFERLSALAVERCRLAGRRGAVFVDVSASAPYLLHVMRASVVRRLDEAYPAMHQDEVLEQCLVAVKQFGDNRIEETSVEQILLLRPASKVDAASVGFVAQGNTYRLAAEEFVAGTLLQRMSDVRRLQAIDRLRDTEDHLRRAYDYQESELASARKRCTERAREGDKRALAELERIKQQQRGLSERRDVAMAQARREAELIQPGQVERIASALVQPSTNPEDVKARDIEVERIAMEITMAYETAAGGAARDVSTPDKARLAGLTDHPGFDIFSKRHDHERAIEVKGRVETGDIELTENEWAKAINLRSRYWLYAVFDCGSGSPRLVRVQDPFGKLVARSQAGFVVSAKAILDAAEVRW</sequence>
<feature type="domain" description="Helicase C-terminal" evidence="4">
    <location>
        <begin position="520"/>
        <end position="688"/>
    </location>
</feature>
<dbReference type="GO" id="GO:0016787">
    <property type="term" value="F:hydrolase activity"/>
    <property type="evidence" value="ECO:0007669"/>
    <property type="project" value="UniProtKB-KW"/>
</dbReference>
<reference evidence="5" key="1">
    <citation type="submission" date="2014-02" db="EMBL/GenBank/DDBJ databases">
        <title>Expanding our view of genomic diversity in Candidatus Accumulibacter clades.</title>
        <authorList>
            <person name="Skennerton C.T."/>
            <person name="Barr J.J."/>
            <person name="Slater F.R."/>
            <person name="Bond P.L."/>
            <person name="Tyson G.W."/>
        </authorList>
    </citation>
    <scope>NUCLEOTIDE SEQUENCE [LARGE SCALE GENOMIC DNA]</scope>
</reference>
<dbReference type="GO" id="GO:0005524">
    <property type="term" value="F:ATP binding"/>
    <property type="evidence" value="ECO:0007669"/>
    <property type="project" value="InterPro"/>
</dbReference>
<feature type="domain" description="HTH cro/C1-type" evidence="2">
    <location>
        <begin position="6"/>
        <end position="49"/>
    </location>
</feature>
<dbReference type="GO" id="GO:0003677">
    <property type="term" value="F:DNA binding"/>
    <property type="evidence" value="ECO:0007669"/>
    <property type="project" value="InterPro"/>
</dbReference>
<dbReference type="EMBL" id="JFAX01000018">
    <property type="protein sequence ID" value="EXI65853.1"/>
    <property type="molecule type" value="Genomic_DNA"/>
</dbReference>
<dbReference type="Pfam" id="PF13020">
    <property type="entry name" value="NOV_C"/>
    <property type="match status" value="1"/>
</dbReference>
<dbReference type="SMART" id="SM00490">
    <property type="entry name" value="HELICc"/>
    <property type="match status" value="1"/>
</dbReference>
<comment type="caution">
    <text evidence="5">The sequence shown here is derived from an EMBL/GenBank/DDBJ whole genome shotgun (WGS) entry which is preliminary data.</text>
</comment>
<feature type="domain" description="Helicase ATP-binding" evidence="3">
    <location>
        <begin position="127"/>
        <end position="313"/>
    </location>
</feature>
<evidence type="ECO:0000259" key="4">
    <source>
        <dbReference type="PROSITE" id="PS51194"/>
    </source>
</evidence>
<dbReference type="AlphaFoldDB" id="A0A011M835"/>
<dbReference type="Gene3D" id="3.40.50.10810">
    <property type="entry name" value="Tandem AAA-ATPase domain"/>
    <property type="match status" value="1"/>
</dbReference>
<dbReference type="InterPro" id="IPR010982">
    <property type="entry name" value="Lambda_DNA-bd_dom_sf"/>
</dbReference>
<dbReference type="InterPro" id="IPR001387">
    <property type="entry name" value="Cro/C1-type_HTH"/>
</dbReference>
<dbReference type="PATRIC" id="fig|1454001.3.peg.2945"/>